<dbReference type="EMBL" id="CP019633">
    <property type="protein sequence ID" value="AQQ09766.1"/>
    <property type="molecule type" value="Genomic_DNA"/>
</dbReference>
<dbReference type="AlphaFoldDB" id="A0A1Q2HR96"/>
<accession>A0A1Q2HR96</accession>
<dbReference type="Gene3D" id="3.40.630.30">
    <property type="match status" value="1"/>
</dbReference>
<organism evidence="1 2">
    <name type="scientific">Sedimentisphaera cyanobacteriorum</name>
    <dbReference type="NCBI Taxonomy" id="1940790"/>
    <lineage>
        <taxon>Bacteria</taxon>
        <taxon>Pseudomonadati</taxon>
        <taxon>Planctomycetota</taxon>
        <taxon>Phycisphaerae</taxon>
        <taxon>Sedimentisphaerales</taxon>
        <taxon>Sedimentisphaeraceae</taxon>
        <taxon>Sedimentisphaera</taxon>
    </lineage>
</organism>
<name>A0A1Q2HR96_9BACT</name>
<reference evidence="2" key="1">
    <citation type="submission" date="2017-02" db="EMBL/GenBank/DDBJ databases">
        <title>Comparative genomics and description of representatives of a novel lineage of planctomycetes thriving in anoxic sediments.</title>
        <authorList>
            <person name="Spring S."/>
            <person name="Bunk B."/>
            <person name="Sproer C."/>
            <person name="Klenk H.-P."/>
        </authorList>
    </citation>
    <scope>NUCLEOTIDE SEQUENCE [LARGE SCALE GENOMIC DNA]</scope>
    <source>
        <strain evidence="2">L21-RPul-D3</strain>
    </source>
</reference>
<sequence length="240" mass="26891">MLIELPELVIRRCGAEEYDGFERWHYCASRPGLVCEAFLLRGIAGEKAGIITFSYPPANCAGRNAVFGKLLKRFPQAGGQRLRAVNAHFRIVSRIVILPEYRGLGIGRKFLIKTVQFCSAGCVEALSASARLGNLFASAGFKRCRPAESEKKMRLKALLTQNRIPLARTSKAQRKKALENASYAQKEKIQRAAVNLLKSYGSLSRRAEGEILEKAVEKLELKPEYCFFIKNPKLIREAEK</sequence>
<evidence type="ECO:0000313" key="1">
    <source>
        <dbReference type="EMBL" id="AQQ09766.1"/>
    </source>
</evidence>
<dbReference type="RefSeq" id="WP_077540353.1">
    <property type="nucleotide sequence ID" value="NZ_CP019633.1"/>
</dbReference>
<dbReference type="OrthoDB" id="288530at2"/>
<proteinExistence type="predicted"/>
<dbReference type="Proteomes" id="UP000188273">
    <property type="component" value="Chromosome"/>
</dbReference>
<protein>
    <recommendedName>
        <fullName evidence="3">N-acetyltransferase domain-containing protein</fullName>
    </recommendedName>
</protein>
<dbReference type="KEGG" id="pbu:L21SP3_01578"/>
<dbReference type="STRING" id="1940790.L21SP3_01578"/>
<evidence type="ECO:0000313" key="2">
    <source>
        <dbReference type="Proteomes" id="UP000188273"/>
    </source>
</evidence>
<dbReference type="InterPro" id="IPR016181">
    <property type="entry name" value="Acyl_CoA_acyltransferase"/>
</dbReference>
<keyword evidence="2" id="KW-1185">Reference proteome</keyword>
<evidence type="ECO:0008006" key="3">
    <source>
        <dbReference type="Google" id="ProtNLM"/>
    </source>
</evidence>
<gene>
    <name evidence="1" type="ORF">L21SP3_01578</name>
</gene>
<dbReference type="SUPFAM" id="SSF55729">
    <property type="entry name" value="Acyl-CoA N-acyltransferases (Nat)"/>
    <property type="match status" value="1"/>
</dbReference>